<comment type="caution">
    <text evidence="1">The sequence shown here is derived from an EMBL/GenBank/DDBJ whole genome shotgun (WGS) entry which is preliminary data.</text>
</comment>
<dbReference type="EMBL" id="JACVVK020000008">
    <property type="protein sequence ID" value="KAK7505966.1"/>
    <property type="molecule type" value="Genomic_DNA"/>
</dbReference>
<organism evidence="1 2">
    <name type="scientific">Batillaria attramentaria</name>
    <dbReference type="NCBI Taxonomy" id="370345"/>
    <lineage>
        <taxon>Eukaryota</taxon>
        <taxon>Metazoa</taxon>
        <taxon>Spiralia</taxon>
        <taxon>Lophotrochozoa</taxon>
        <taxon>Mollusca</taxon>
        <taxon>Gastropoda</taxon>
        <taxon>Caenogastropoda</taxon>
        <taxon>Sorbeoconcha</taxon>
        <taxon>Cerithioidea</taxon>
        <taxon>Batillariidae</taxon>
        <taxon>Batillaria</taxon>
    </lineage>
</organism>
<proteinExistence type="predicted"/>
<evidence type="ECO:0000313" key="1">
    <source>
        <dbReference type="EMBL" id="KAK7505966.1"/>
    </source>
</evidence>
<dbReference type="Proteomes" id="UP001519460">
    <property type="component" value="Unassembled WGS sequence"/>
</dbReference>
<dbReference type="AlphaFoldDB" id="A0ABD0M3Q8"/>
<reference evidence="1 2" key="1">
    <citation type="journal article" date="2023" name="Sci. Data">
        <title>Genome assembly of the Korean intertidal mud-creeper Batillaria attramentaria.</title>
        <authorList>
            <person name="Patra A.K."/>
            <person name="Ho P.T."/>
            <person name="Jun S."/>
            <person name="Lee S.J."/>
            <person name="Kim Y."/>
            <person name="Won Y.J."/>
        </authorList>
    </citation>
    <scope>NUCLEOTIDE SEQUENCE [LARGE SCALE GENOMIC DNA]</scope>
    <source>
        <strain evidence="1">Wonlab-2016</strain>
    </source>
</reference>
<evidence type="ECO:0008006" key="3">
    <source>
        <dbReference type="Google" id="ProtNLM"/>
    </source>
</evidence>
<sequence length="153" mass="16535">MSAYRITSICSFGLFATTNCLPMARATLSAGGDQSFPAGSVSVFVESFDSDHTSSLSAHVCLLCDGQFPVVCPAATFCSPMRKSCSSTREMASSLRRMGDELYLRRMSLPCLVAVFLFQLLAGGWCKKALSCVSCLRRTSKGADKGLERSWCQ</sequence>
<protein>
    <recommendedName>
        <fullName evidence="3">Secreted protein</fullName>
    </recommendedName>
</protein>
<accession>A0ABD0M3Q8</accession>
<keyword evidence="2" id="KW-1185">Reference proteome</keyword>
<evidence type="ECO:0000313" key="2">
    <source>
        <dbReference type="Proteomes" id="UP001519460"/>
    </source>
</evidence>
<name>A0ABD0M3Q8_9CAEN</name>
<gene>
    <name evidence="1" type="ORF">BaRGS_00002688</name>
</gene>